<sequence length="280" mass="31311">MKRSSSSSSSSSSSLRAVCRNYFLSHASGSASSSTTASASHYSTRSAQNYFSPPSSSNAATKKKAEDVSFPFREEEERRRRRFSSSSFVAKAEKADASSEPKTTILYTTTHEKLTIQRPSSSLNDDDDDDESSANKNVSVAVAISDFGFDKIGDVLQIEKKVLKNSQTKNEFIENETSLATLKWSGFHRTAADELYHSLWSNVNGTRHLKLPFPVTNVRFNDEMVREAYKLCVPSASILECEAIGEEVEKCSDLMNESEYEKFIDRELEEEENASYKSYP</sequence>
<evidence type="ECO:0000313" key="3">
    <source>
        <dbReference type="Proteomes" id="UP000198341"/>
    </source>
</evidence>
<feature type="compositionally biased region" description="Basic and acidic residues" evidence="1">
    <location>
        <begin position="63"/>
        <end position="78"/>
    </location>
</feature>
<evidence type="ECO:0000256" key="1">
    <source>
        <dbReference type="SAM" id="MobiDB-lite"/>
    </source>
</evidence>
<feature type="compositionally biased region" description="Polar residues" evidence="1">
    <location>
        <begin position="48"/>
        <end position="60"/>
    </location>
</feature>
<feature type="compositionally biased region" description="Low complexity" evidence="1">
    <location>
        <begin position="27"/>
        <end position="47"/>
    </location>
</feature>
<dbReference type="eggNOG" id="ENOG502S9Z2">
    <property type="taxonomic scope" value="Eukaryota"/>
</dbReference>
<evidence type="ECO:0000313" key="2">
    <source>
        <dbReference type="EMBL" id="CCO16979.1"/>
    </source>
</evidence>
<feature type="region of interest" description="Disordered" evidence="1">
    <location>
        <begin position="27"/>
        <end position="111"/>
    </location>
</feature>
<protein>
    <submittedName>
        <fullName evidence="2">Uncharacterized protein</fullName>
    </submittedName>
</protein>
<feature type="compositionally biased region" description="Polar residues" evidence="1">
    <location>
        <begin position="100"/>
        <end position="109"/>
    </location>
</feature>
<name>K8EG87_9CHLO</name>
<dbReference type="RefSeq" id="XP_007512379.1">
    <property type="nucleotide sequence ID" value="XM_007512317.1"/>
</dbReference>
<dbReference type="OrthoDB" id="498304at2759"/>
<dbReference type="KEGG" id="bpg:Bathy06g04770"/>
<dbReference type="AlphaFoldDB" id="K8EG87"/>
<proteinExistence type="predicted"/>
<reference evidence="2 3" key="1">
    <citation type="submission" date="2011-10" db="EMBL/GenBank/DDBJ databases">
        <authorList>
            <person name="Genoscope - CEA"/>
        </authorList>
    </citation>
    <scope>NUCLEOTIDE SEQUENCE [LARGE SCALE GENOMIC DNA]</scope>
    <source>
        <strain evidence="2 3">RCC 1105</strain>
    </source>
</reference>
<gene>
    <name evidence="2" type="ORF">Bathy06g04770</name>
</gene>
<accession>K8EG87</accession>
<dbReference type="Proteomes" id="UP000198341">
    <property type="component" value="Chromosome 6"/>
</dbReference>
<dbReference type="GeneID" id="19015458"/>
<keyword evidence="3" id="KW-1185">Reference proteome</keyword>
<dbReference type="EMBL" id="FO082273">
    <property type="protein sequence ID" value="CCO16979.1"/>
    <property type="molecule type" value="Genomic_DNA"/>
</dbReference>
<organism evidence="2 3">
    <name type="scientific">Bathycoccus prasinos</name>
    <dbReference type="NCBI Taxonomy" id="41875"/>
    <lineage>
        <taxon>Eukaryota</taxon>
        <taxon>Viridiplantae</taxon>
        <taxon>Chlorophyta</taxon>
        <taxon>Mamiellophyceae</taxon>
        <taxon>Mamiellales</taxon>
        <taxon>Bathycoccaceae</taxon>
        <taxon>Bathycoccus</taxon>
    </lineage>
</organism>